<keyword evidence="1" id="KW-0547">Nucleotide-binding</keyword>
<keyword evidence="1" id="KW-0234">DNA repair</keyword>
<reference evidence="5" key="1">
    <citation type="journal article" date="2014" name="BMC Genomics">
        <title>The genome sequence of the biocontrol fungus Metarhizium anisopliae and comparative genomics of Metarhizium species.</title>
        <authorList>
            <person name="Pattemore J.A."/>
            <person name="Hane J.K."/>
            <person name="Williams A.H."/>
            <person name="Wilson B.A."/>
            <person name="Stodart B.J."/>
            <person name="Ash G.J."/>
        </authorList>
    </citation>
    <scope>NUCLEOTIDE SEQUENCE [LARGE SCALE GENOMIC DNA]</scope>
    <source>
        <strain evidence="5">BRIP 53293</strain>
    </source>
</reference>
<dbReference type="GO" id="GO:0043139">
    <property type="term" value="F:5'-3' DNA helicase activity"/>
    <property type="evidence" value="ECO:0007669"/>
    <property type="project" value="UniProtKB-EC"/>
</dbReference>
<feature type="domain" description="DNA helicase Pif1-like DEAD-box helicase" evidence="3">
    <location>
        <begin position="96"/>
        <end position="169"/>
    </location>
</feature>
<keyword evidence="5" id="KW-1185">Reference proteome</keyword>
<feature type="compositionally biased region" description="Acidic residues" evidence="2">
    <location>
        <begin position="315"/>
        <end position="341"/>
    </location>
</feature>
<dbReference type="Pfam" id="PF11917">
    <property type="entry name" value="DUF3435"/>
    <property type="match status" value="1"/>
</dbReference>
<dbReference type="Gene3D" id="3.40.50.300">
    <property type="entry name" value="P-loop containing nucleotide triphosphate hydrolases"/>
    <property type="match status" value="1"/>
</dbReference>
<proteinExistence type="inferred from homology"/>
<dbReference type="AlphaFoldDB" id="A0A0D9NLE6"/>
<dbReference type="GO" id="GO:0016787">
    <property type="term" value="F:hydrolase activity"/>
    <property type="evidence" value="ECO:0007669"/>
    <property type="project" value="UniProtKB-KW"/>
</dbReference>
<dbReference type="PANTHER" id="PTHR37535">
    <property type="entry name" value="FLUG DOMAIN PROTEIN"/>
    <property type="match status" value="1"/>
</dbReference>
<organism evidence="4 5">
    <name type="scientific">Metarhizium anisopliae BRIP 53293</name>
    <dbReference type="NCBI Taxonomy" id="1291518"/>
    <lineage>
        <taxon>Eukaryota</taxon>
        <taxon>Fungi</taxon>
        <taxon>Dikarya</taxon>
        <taxon>Ascomycota</taxon>
        <taxon>Pezizomycotina</taxon>
        <taxon>Sordariomycetes</taxon>
        <taxon>Hypocreomycetidae</taxon>
        <taxon>Hypocreales</taxon>
        <taxon>Clavicipitaceae</taxon>
        <taxon>Metarhizium</taxon>
    </lineage>
</organism>
<sequence>MAVTHETEQGNVMQHVRSGFGEEDIEMPRADLEERVGEAGPGVEVNFGISTSFLETGKALAARFKLNKRQTIALLIICRQLDLIQCSAKSEVSQLCQFVGGEGGTGKSRVIETLVELFACKKISNRLLITATSGTAASRINGITIHSACGFSKDQATGTSMAKDLDGVRLAKITERFIHGQTRMNWQEKDLLVIDEPGSKPVMGVDDLLLGLTQHWCRDRSVFPTEDDRLDLATIMLFQSYTACRPAELVDGTKCRGGQDPLFEDLEHDDAATGMAVKRSLPISQDITQSVEEHNAVSGAGHKQEESEQEHDLDSDNSVLDTDDPYDSDGAEDTQSDDEDSNNTTNQGGQRTFWRWKSCSDTTKELRISPSRMHHLFISRKPVADSMSQAQPGFTGNPDKTDLDLLNARCYREDKRIPWETGITVVTPLNRNRWNLNMEAALSLQVQQRSMMRIFLSQHKWKNGPPTEEEATMMLNQGDDSAIPVPGVFMFVPGMPVVVNRNTHQGLKLVNGASYTGLEVILDKAYPGYRISADTMIHFGPPAGIILESETTKDVHFVGMPPGTMLLTPMSVMIRRQRSRPWQQKDVSRKGLPCAAAFACTDYKVQGRTLERVAIELRGTRTTTYSTYAFYLDRIGTDLGSEEKWTSYCFRRGHANALLGIAPDSIVDQVMRHDPLTGCLQNAYQNSRVGFNTQDAFLERDPSADGLTRAFTHMSIKCNPEVPKQIPKAELAKLPPDPEVVRLAKQVEAMARRMRQDYGFIKAAPERVREEYQQLRKDLRSTEKAFRDDMTKVYQEECRRRLHNEELQRQLSEMTVDPELDERAKPEPSVQHQLEERTKLQAILSDFRQDLDAKATTDRKVRAVELMVLLASCREVRRPTVSTSSSLCQGSIRPGSPDIKPAVPNVKVEEIPVVLGETQCIYCVGEEQLPYSRRMRSFGRKSHMWDHVENLHLKYERKDGPFTCPHPHWVRFRTSAAGQAVVVGEEFIDSLPLYVEPQA</sequence>
<accession>A0A0D9NLE6</accession>
<protein>
    <recommendedName>
        <fullName evidence="1">ATP-dependent DNA helicase</fullName>
        <ecNumber evidence="1">5.6.2.3</ecNumber>
    </recommendedName>
</protein>
<dbReference type="GO" id="GO:0005524">
    <property type="term" value="F:ATP binding"/>
    <property type="evidence" value="ECO:0007669"/>
    <property type="project" value="UniProtKB-KW"/>
</dbReference>
<keyword evidence="1" id="KW-0067">ATP-binding</keyword>
<name>A0A0D9NLE6_METAN</name>
<dbReference type="Proteomes" id="UP000054544">
    <property type="component" value="Unassembled WGS sequence"/>
</dbReference>
<dbReference type="GO" id="GO:0000723">
    <property type="term" value="P:telomere maintenance"/>
    <property type="evidence" value="ECO:0007669"/>
    <property type="project" value="InterPro"/>
</dbReference>
<keyword evidence="1" id="KW-0378">Hydrolase</keyword>
<comment type="catalytic activity">
    <reaction evidence="1">
        <text>ATP + H2O = ADP + phosphate + H(+)</text>
        <dbReference type="Rhea" id="RHEA:13065"/>
        <dbReference type="ChEBI" id="CHEBI:15377"/>
        <dbReference type="ChEBI" id="CHEBI:15378"/>
        <dbReference type="ChEBI" id="CHEBI:30616"/>
        <dbReference type="ChEBI" id="CHEBI:43474"/>
        <dbReference type="ChEBI" id="CHEBI:456216"/>
        <dbReference type="EC" id="5.6.2.3"/>
    </reaction>
</comment>
<dbReference type="STRING" id="1291518.A0A0D9NLE6"/>
<comment type="cofactor">
    <cofactor evidence="1">
        <name>Mg(2+)</name>
        <dbReference type="ChEBI" id="CHEBI:18420"/>
    </cofactor>
</comment>
<dbReference type="Pfam" id="PF05970">
    <property type="entry name" value="PIF1"/>
    <property type="match status" value="1"/>
</dbReference>
<keyword evidence="1" id="KW-0233">DNA recombination</keyword>
<dbReference type="EMBL" id="KE384838">
    <property type="protein sequence ID" value="KJK73445.1"/>
    <property type="molecule type" value="Genomic_DNA"/>
</dbReference>
<dbReference type="InterPro" id="IPR010285">
    <property type="entry name" value="DNA_helicase_pif1-like_DEAD"/>
</dbReference>
<dbReference type="GO" id="GO:0006281">
    <property type="term" value="P:DNA repair"/>
    <property type="evidence" value="ECO:0007669"/>
    <property type="project" value="UniProtKB-KW"/>
</dbReference>
<keyword evidence="1" id="KW-0227">DNA damage</keyword>
<dbReference type="InterPro" id="IPR027417">
    <property type="entry name" value="P-loop_NTPase"/>
</dbReference>
<evidence type="ECO:0000256" key="1">
    <source>
        <dbReference type="RuleBase" id="RU363044"/>
    </source>
</evidence>
<evidence type="ECO:0000313" key="5">
    <source>
        <dbReference type="Proteomes" id="UP000054544"/>
    </source>
</evidence>
<evidence type="ECO:0000259" key="3">
    <source>
        <dbReference type="Pfam" id="PF05970"/>
    </source>
</evidence>
<dbReference type="PANTHER" id="PTHR37535:SF4">
    <property type="entry name" value="FLUG DOMAIN-CONTAINING PROTEIN"/>
    <property type="match status" value="1"/>
</dbReference>
<evidence type="ECO:0000313" key="4">
    <source>
        <dbReference type="EMBL" id="KJK73445.1"/>
    </source>
</evidence>
<dbReference type="GO" id="GO:0006310">
    <property type="term" value="P:DNA recombination"/>
    <property type="evidence" value="ECO:0007669"/>
    <property type="project" value="UniProtKB-KW"/>
</dbReference>
<keyword evidence="1" id="KW-0347">Helicase</keyword>
<dbReference type="InterPro" id="IPR021842">
    <property type="entry name" value="DUF3435"/>
</dbReference>
<comment type="similarity">
    <text evidence="1">Belongs to the helicase family.</text>
</comment>
<dbReference type="EC" id="5.6.2.3" evidence="1"/>
<gene>
    <name evidence="4" type="ORF">H634G_11327</name>
</gene>
<evidence type="ECO:0000256" key="2">
    <source>
        <dbReference type="SAM" id="MobiDB-lite"/>
    </source>
</evidence>
<feature type="region of interest" description="Disordered" evidence="2">
    <location>
        <begin position="292"/>
        <end position="350"/>
    </location>
</feature>
<feature type="compositionally biased region" description="Basic and acidic residues" evidence="2">
    <location>
        <begin position="302"/>
        <end position="314"/>
    </location>
</feature>